<dbReference type="Pfam" id="PF00892">
    <property type="entry name" value="EamA"/>
    <property type="match status" value="1"/>
</dbReference>
<dbReference type="STRING" id="561184.SAMN05216376_10167"/>
<name>A0A0B3S448_9RHOB</name>
<keyword evidence="3" id="KW-1185">Reference proteome</keyword>
<dbReference type="GO" id="GO:0016020">
    <property type="term" value="C:membrane"/>
    <property type="evidence" value="ECO:0007669"/>
    <property type="project" value="InterPro"/>
</dbReference>
<dbReference type="InterPro" id="IPR037185">
    <property type="entry name" value="EmrE-like"/>
</dbReference>
<feature type="domain" description="EamA" evidence="1">
    <location>
        <begin position="7"/>
        <end position="139"/>
    </location>
</feature>
<comment type="caution">
    <text evidence="2">The sequence shown here is derived from an EMBL/GenBank/DDBJ whole genome shotgun (WGS) entry which is preliminary data.</text>
</comment>
<dbReference type="SUPFAM" id="SSF103481">
    <property type="entry name" value="Multidrug resistance efflux transporter EmrE"/>
    <property type="match status" value="2"/>
</dbReference>
<dbReference type="InterPro" id="IPR000620">
    <property type="entry name" value="EamA_dom"/>
</dbReference>
<organism evidence="2 3">
    <name type="scientific">Mameliella alba</name>
    <dbReference type="NCBI Taxonomy" id="561184"/>
    <lineage>
        <taxon>Bacteria</taxon>
        <taxon>Pseudomonadati</taxon>
        <taxon>Pseudomonadota</taxon>
        <taxon>Alphaproteobacteria</taxon>
        <taxon>Rhodobacterales</taxon>
        <taxon>Roseobacteraceae</taxon>
        <taxon>Mameliella</taxon>
    </lineage>
</organism>
<accession>A0A0B3S448</accession>
<accession>A0A225QTR7</accession>
<dbReference type="EMBL" id="JSUQ01000006">
    <property type="protein sequence ID" value="KHQ53798.1"/>
    <property type="molecule type" value="Genomic_DNA"/>
</dbReference>
<sequence>MTRTPAFGLGLALAGALILTPDALLMRLSGMSGFQMLGWRGICMALIFLAAWALTSRTHRADLTGVAAPTALMVIACHALNAMLFPIGIAVSPVAPVLLGVASVPVWAALLARLLHGETTSRATWIAILLVLAGLTLAVTDKGAAALDAAALTGAACGLGVAFALALNFVTLRHNPDMPLLLAIGLGALIAGTTGWAVTGPAQMTQGTLWAILVASILVLPLSFFALSQASRHTAAANVSLLLLLETVLAPIWVWLGTGEAPSRRMILGGAVVIVTLAVYVARARRVRGLASPAALPKTGARPTTPGP</sequence>
<gene>
    <name evidence="2" type="ORF">OA50_01787</name>
</gene>
<dbReference type="RefSeq" id="WP_052244390.1">
    <property type="nucleotide sequence ID" value="NZ_JAHVJH010000004.1"/>
</dbReference>
<dbReference type="PANTHER" id="PTHR22911">
    <property type="entry name" value="ACYL-MALONYL CONDENSING ENZYME-RELATED"/>
    <property type="match status" value="1"/>
</dbReference>
<proteinExistence type="predicted"/>
<dbReference type="OrthoDB" id="9810239at2"/>
<evidence type="ECO:0000313" key="3">
    <source>
        <dbReference type="Proteomes" id="UP000030960"/>
    </source>
</evidence>
<reference evidence="2 3" key="1">
    <citation type="submission" date="2014-10" db="EMBL/GenBank/DDBJ databases">
        <title>Genome sequence of Ponticoccus sp. strain UMTAT08 isolated from clonal culture of toxic dinoflagellate Alexandrium tamiyavanichii.</title>
        <authorList>
            <person name="Gan H.Y."/>
            <person name="Muhd D.-D."/>
            <person name="Mohd Noor M.E."/>
            <person name="Yeong Y.S."/>
            <person name="Usup G."/>
        </authorList>
    </citation>
    <scope>NUCLEOTIDE SEQUENCE [LARGE SCALE GENOMIC DNA]</scope>
    <source>
        <strain evidence="2 3">UMTAT08</strain>
    </source>
</reference>
<evidence type="ECO:0000259" key="1">
    <source>
        <dbReference type="Pfam" id="PF00892"/>
    </source>
</evidence>
<dbReference type="Proteomes" id="UP000030960">
    <property type="component" value="Unassembled WGS sequence"/>
</dbReference>
<evidence type="ECO:0000313" key="2">
    <source>
        <dbReference type="EMBL" id="KHQ53798.1"/>
    </source>
</evidence>
<dbReference type="AlphaFoldDB" id="A0A0B3S448"/>
<protein>
    <submittedName>
        <fullName evidence="2">Putative membrane protein</fullName>
    </submittedName>
</protein>